<dbReference type="EMBL" id="QKRW01000005">
    <property type="protein sequence ID" value="RAL66916.1"/>
    <property type="molecule type" value="Genomic_DNA"/>
</dbReference>
<organism evidence="1 2">
    <name type="scientific">Monilinia fructigena</name>
    <dbReference type="NCBI Taxonomy" id="38457"/>
    <lineage>
        <taxon>Eukaryota</taxon>
        <taxon>Fungi</taxon>
        <taxon>Dikarya</taxon>
        <taxon>Ascomycota</taxon>
        <taxon>Pezizomycotina</taxon>
        <taxon>Leotiomycetes</taxon>
        <taxon>Helotiales</taxon>
        <taxon>Sclerotiniaceae</taxon>
        <taxon>Monilinia</taxon>
    </lineage>
</organism>
<accession>A0A395J3S0</accession>
<keyword evidence="2" id="KW-1185">Reference proteome</keyword>
<evidence type="ECO:0000313" key="1">
    <source>
        <dbReference type="EMBL" id="RAL66916.1"/>
    </source>
</evidence>
<name>A0A395J3S0_9HELO</name>
<sequence length="79" mass="9213">MVTSPRDVIAEFIDYSDPFRPCIKTNALIGIINERDSLREMIRTNELSLELQILEHGIEKKAREKAEKELATWEELLKI</sequence>
<evidence type="ECO:0000313" key="2">
    <source>
        <dbReference type="Proteomes" id="UP000249056"/>
    </source>
</evidence>
<dbReference type="Proteomes" id="UP000249056">
    <property type="component" value="Unassembled WGS sequence"/>
</dbReference>
<dbReference type="AlphaFoldDB" id="A0A395J3S0"/>
<reference evidence="1 2" key="1">
    <citation type="submission" date="2018-06" db="EMBL/GenBank/DDBJ databases">
        <title>Genome Sequence of the Brown Rot Fungal Pathogen Monilinia fructigena.</title>
        <authorList>
            <person name="Landi L."/>
            <person name="De Miccolis Angelini R.M."/>
            <person name="Pollastro S."/>
            <person name="Abate D."/>
            <person name="Faretra F."/>
            <person name="Romanazzi G."/>
        </authorList>
    </citation>
    <scope>NUCLEOTIDE SEQUENCE [LARGE SCALE GENOMIC DNA]</scope>
    <source>
        <strain evidence="1 2">Mfrg269</strain>
    </source>
</reference>
<gene>
    <name evidence="1" type="ORF">DID88_007698</name>
</gene>
<protein>
    <submittedName>
        <fullName evidence="1">Uncharacterized protein</fullName>
    </submittedName>
</protein>
<comment type="caution">
    <text evidence="1">The sequence shown here is derived from an EMBL/GenBank/DDBJ whole genome shotgun (WGS) entry which is preliminary data.</text>
</comment>
<proteinExistence type="predicted"/>